<dbReference type="Proteomes" id="UP000605846">
    <property type="component" value="Unassembled WGS sequence"/>
</dbReference>
<evidence type="ECO:0000313" key="3">
    <source>
        <dbReference type="EMBL" id="KAF7722310.1"/>
    </source>
</evidence>
<comment type="caution">
    <text evidence="3">The sequence shown here is derived from an EMBL/GenBank/DDBJ whole genome shotgun (WGS) entry which is preliminary data.</text>
</comment>
<feature type="compositionally biased region" description="Polar residues" evidence="2">
    <location>
        <begin position="54"/>
        <end position="76"/>
    </location>
</feature>
<gene>
    <name evidence="3" type="ORF">EC973_003461</name>
</gene>
<keyword evidence="1" id="KW-0175">Coiled coil</keyword>
<feature type="coiled-coil region" evidence="1">
    <location>
        <begin position="547"/>
        <end position="574"/>
    </location>
</feature>
<evidence type="ECO:0000313" key="4">
    <source>
        <dbReference type="Proteomes" id="UP000605846"/>
    </source>
</evidence>
<dbReference type="CDD" id="cd12148">
    <property type="entry name" value="fungal_TF_MHR"/>
    <property type="match status" value="1"/>
</dbReference>
<organism evidence="3 4">
    <name type="scientific">Apophysomyces ossiformis</name>
    <dbReference type="NCBI Taxonomy" id="679940"/>
    <lineage>
        <taxon>Eukaryota</taxon>
        <taxon>Fungi</taxon>
        <taxon>Fungi incertae sedis</taxon>
        <taxon>Mucoromycota</taxon>
        <taxon>Mucoromycotina</taxon>
        <taxon>Mucoromycetes</taxon>
        <taxon>Mucorales</taxon>
        <taxon>Mucorineae</taxon>
        <taxon>Mucoraceae</taxon>
        <taxon>Apophysomyces</taxon>
    </lineage>
</organism>
<accession>A0A8H7EN39</accession>
<feature type="compositionally biased region" description="Basic and acidic residues" evidence="2">
    <location>
        <begin position="136"/>
        <end position="146"/>
    </location>
</feature>
<dbReference type="AlphaFoldDB" id="A0A8H7EN39"/>
<sequence>MKCEYPDAPPTLTDLSQKVLDLYDTLKELEGELLVPYLQTMEQPLDGPVPDSPIESSQPNNGTIQQPTKRQRRLSYSSEPSSVWSMSLTSMGLSIQATVRHIAEFYRFAQDLSRQLCRDFGISYLPPHWEIEEDGYADHKENGKRDEDEEEEEEEPEEDEYLITIPIYPTADLLPIDHKGSFKPNNSSVSLPPLKELLEHVYSTKLRPTSIQVIFLMDQLATFLPPSLEAGHNELQTIYIYTAYTVSSLFAADERSPSSELWKTCAEHVMDLLFETMITDTGQTYALVLCTILIGYVYTATVVASAKVETLIYLAGRQCIAAEKSGDLPWQALVGCLVYLDIYAAAFGHRRYLLCGDGATALWHTVAQKRVSKDSQTVIVLEAQAIRLLNQVLSLLYTTSDEMHLKKVDVDDILTLIRDIEIWEHALPPWAEWTSNEGQRPSLTNHMHMIHNLAKILLFRPLCKYPKQSRRENDHDEVHKEEVMVEEEEEDEGENEQTHTRTTFLDLSVASIDRLASCLIGDDHWARAAAYVARDVLVHVRGIFENDEEIQTELESIEQRLRATEQKIRCKIKND</sequence>
<keyword evidence="4" id="KW-1185">Reference proteome</keyword>
<evidence type="ECO:0000256" key="2">
    <source>
        <dbReference type="SAM" id="MobiDB-lite"/>
    </source>
</evidence>
<reference evidence="3" key="1">
    <citation type="submission" date="2020-01" db="EMBL/GenBank/DDBJ databases">
        <title>Genome Sequencing of Three Apophysomyces-Like Fungal Strains Confirms a Novel Fungal Genus in the Mucoromycota with divergent Burkholderia-like Endosymbiotic Bacteria.</title>
        <authorList>
            <person name="Stajich J.E."/>
            <person name="Macias A.M."/>
            <person name="Carter-House D."/>
            <person name="Lovett B."/>
            <person name="Kasson L.R."/>
            <person name="Berry K."/>
            <person name="Grigoriev I."/>
            <person name="Chang Y."/>
            <person name="Spatafora J."/>
            <person name="Kasson M.T."/>
        </authorList>
    </citation>
    <scope>NUCLEOTIDE SEQUENCE</scope>
    <source>
        <strain evidence="3">NRRL A-21654</strain>
    </source>
</reference>
<proteinExistence type="predicted"/>
<evidence type="ECO:0000256" key="1">
    <source>
        <dbReference type="SAM" id="Coils"/>
    </source>
</evidence>
<dbReference type="EMBL" id="JABAYA010000202">
    <property type="protein sequence ID" value="KAF7722310.1"/>
    <property type="molecule type" value="Genomic_DNA"/>
</dbReference>
<name>A0A8H7EN39_9FUNG</name>
<feature type="compositionally biased region" description="Acidic residues" evidence="2">
    <location>
        <begin position="484"/>
        <end position="495"/>
    </location>
</feature>
<feature type="region of interest" description="Disordered" evidence="2">
    <location>
        <begin position="133"/>
        <end position="160"/>
    </location>
</feature>
<feature type="region of interest" description="Disordered" evidence="2">
    <location>
        <begin position="470"/>
        <end position="499"/>
    </location>
</feature>
<protein>
    <submittedName>
        <fullName evidence="3">Uncharacterized protein</fullName>
    </submittedName>
</protein>
<feature type="compositionally biased region" description="Basic and acidic residues" evidence="2">
    <location>
        <begin position="470"/>
        <end position="483"/>
    </location>
</feature>
<feature type="region of interest" description="Disordered" evidence="2">
    <location>
        <begin position="42"/>
        <end position="76"/>
    </location>
</feature>
<dbReference type="OrthoDB" id="39175at2759"/>
<feature type="compositionally biased region" description="Acidic residues" evidence="2">
    <location>
        <begin position="147"/>
        <end position="160"/>
    </location>
</feature>